<name>A0ABV2RSN7_BRAJP</name>
<proteinExistence type="predicted"/>
<evidence type="ECO:0000313" key="2">
    <source>
        <dbReference type="Proteomes" id="UP001549291"/>
    </source>
</evidence>
<sequence>MHDEELALQAVSDAQRILEEYLKPQPRNNERAILDQLVEVLERPSLIVAVHRLQRDH</sequence>
<reference evidence="1 2" key="1">
    <citation type="submission" date="2024-06" db="EMBL/GenBank/DDBJ databases">
        <title>Genomic Encyclopedia of Type Strains, Phase V (KMG-V): Genome sequencing to study the core and pangenomes of soil and plant-associated prokaryotes.</title>
        <authorList>
            <person name="Whitman W."/>
        </authorList>
    </citation>
    <scope>NUCLEOTIDE SEQUENCE [LARGE SCALE GENOMIC DNA]</scope>
    <source>
        <strain evidence="1 2">USDA 160</strain>
    </source>
</reference>
<accession>A0ABV2RSN7</accession>
<dbReference type="RefSeq" id="WP_193375718.1">
    <property type="nucleotide sequence ID" value="NZ_CP066351.1"/>
</dbReference>
<gene>
    <name evidence="1" type="ORF">ABIF63_003426</name>
</gene>
<dbReference type="Proteomes" id="UP001549291">
    <property type="component" value="Unassembled WGS sequence"/>
</dbReference>
<organism evidence="1 2">
    <name type="scientific">Bradyrhizobium japonicum</name>
    <dbReference type="NCBI Taxonomy" id="375"/>
    <lineage>
        <taxon>Bacteria</taxon>
        <taxon>Pseudomonadati</taxon>
        <taxon>Pseudomonadota</taxon>
        <taxon>Alphaproteobacteria</taxon>
        <taxon>Hyphomicrobiales</taxon>
        <taxon>Nitrobacteraceae</taxon>
        <taxon>Bradyrhizobium</taxon>
    </lineage>
</organism>
<evidence type="ECO:0008006" key="3">
    <source>
        <dbReference type="Google" id="ProtNLM"/>
    </source>
</evidence>
<keyword evidence="2" id="KW-1185">Reference proteome</keyword>
<comment type="caution">
    <text evidence="1">The sequence shown here is derived from an EMBL/GenBank/DDBJ whole genome shotgun (WGS) entry which is preliminary data.</text>
</comment>
<dbReference type="EMBL" id="JBEPTQ010000002">
    <property type="protein sequence ID" value="MET4719320.1"/>
    <property type="molecule type" value="Genomic_DNA"/>
</dbReference>
<protein>
    <recommendedName>
        <fullName evidence="3">Transcriptional regulator</fullName>
    </recommendedName>
</protein>
<evidence type="ECO:0000313" key="1">
    <source>
        <dbReference type="EMBL" id="MET4719320.1"/>
    </source>
</evidence>